<comment type="caution">
    <text evidence="1">The sequence shown here is derived from an EMBL/GenBank/DDBJ whole genome shotgun (WGS) entry which is preliminary data.</text>
</comment>
<feature type="non-terminal residue" evidence="1">
    <location>
        <position position="1"/>
    </location>
</feature>
<proteinExistence type="predicted"/>
<gene>
    <name evidence="1" type="ORF">PENTCL1PPCAC_24225</name>
</gene>
<evidence type="ECO:0000313" key="2">
    <source>
        <dbReference type="Proteomes" id="UP001432027"/>
    </source>
</evidence>
<sequence>EEGTQDVMIQNEHQTEMQSHEETAAEASNFAPAESVAQLREIGHPPNIFQLCRPDSFDAISYEKARVEIDFVCSHYEGRPGGLGFVRLPQLLILECEACEKTLPKNQIIPHFLSKGHEKNIHARFSAVSRAAFVYWMDKLQQEPAAQPMQQLEATEAVIEEAAVPDTTVQPLDTGMEPHQIGDSPNIFHLCHPDSWNSIPYEKARERLLSIVREGQPFFPRVNQLFASSPQLRTLAFDCQACEEKFSGSGMLLHFIGMRHRAKVSELGTAVSRAAIEYWVNKLQPESAVQPMLQ</sequence>
<dbReference type="EMBL" id="BTSX01000005">
    <property type="protein sequence ID" value="GMT02051.1"/>
    <property type="molecule type" value="Genomic_DNA"/>
</dbReference>
<keyword evidence="2" id="KW-1185">Reference proteome</keyword>
<dbReference type="Proteomes" id="UP001432027">
    <property type="component" value="Unassembled WGS sequence"/>
</dbReference>
<evidence type="ECO:0008006" key="3">
    <source>
        <dbReference type="Google" id="ProtNLM"/>
    </source>
</evidence>
<dbReference type="AlphaFoldDB" id="A0AAV5U592"/>
<name>A0AAV5U592_9BILA</name>
<accession>A0AAV5U592</accession>
<organism evidence="1 2">
    <name type="scientific">Pristionchus entomophagus</name>
    <dbReference type="NCBI Taxonomy" id="358040"/>
    <lineage>
        <taxon>Eukaryota</taxon>
        <taxon>Metazoa</taxon>
        <taxon>Ecdysozoa</taxon>
        <taxon>Nematoda</taxon>
        <taxon>Chromadorea</taxon>
        <taxon>Rhabditida</taxon>
        <taxon>Rhabditina</taxon>
        <taxon>Diplogasteromorpha</taxon>
        <taxon>Diplogasteroidea</taxon>
        <taxon>Neodiplogasteridae</taxon>
        <taxon>Pristionchus</taxon>
    </lineage>
</organism>
<protein>
    <recommendedName>
        <fullName evidence="3">C2H2-type domain-containing protein</fullName>
    </recommendedName>
</protein>
<reference evidence="1" key="1">
    <citation type="submission" date="2023-10" db="EMBL/GenBank/DDBJ databases">
        <title>Genome assembly of Pristionchus species.</title>
        <authorList>
            <person name="Yoshida K."/>
            <person name="Sommer R.J."/>
        </authorList>
    </citation>
    <scope>NUCLEOTIDE SEQUENCE</scope>
    <source>
        <strain evidence="1">RS0144</strain>
    </source>
</reference>
<evidence type="ECO:0000313" key="1">
    <source>
        <dbReference type="EMBL" id="GMT02051.1"/>
    </source>
</evidence>